<dbReference type="PANTHER" id="PTHR11412:SF182">
    <property type="entry name" value="ALPHA-2-MACROGLOBULIN-LIKE PROTEIN 1"/>
    <property type="match status" value="1"/>
</dbReference>
<dbReference type="GO" id="GO:0004867">
    <property type="term" value="F:serine-type endopeptidase inhibitor activity"/>
    <property type="evidence" value="ECO:0007669"/>
    <property type="project" value="UniProtKB-KW"/>
</dbReference>
<keyword evidence="5" id="KW-1015">Disulfide bond</keyword>
<protein>
    <recommendedName>
        <fullName evidence="7">Alpha-macroglobulin receptor-binding domain-containing protein</fullName>
    </recommendedName>
</protein>
<comment type="similarity">
    <text evidence="1">Belongs to the protease inhibitor I39 (alpha-2-macroglobulin) family.</text>
</comment>
<dbReference type="InterPro" id="IPR050473">
    <property type="entry name" value="A2M/Complement_sys"/>
</dbReference>
<keyword evidence="4" id="KW-0722">Serine protease inhibitor</keyword>
<keyword evidence="2" id="KW-0646">Protease inhibitor</keyword>
<dbReference type="CDD" id="cd02897">
    <property type="entry name" value="A2M_2"/>
    <property type="match status" value="1"/>
</dbReference>
<dbReference type="EMBL" id="WNYA01000008">
    <property type="protein sequence ID" value="KAG8559462.1"/>
    <property type="molecule type" value="Genomic_DNA"/>
</dbReference>
<dbReference type="AlphaFoldDB" id="A0AAV7AE26"/>
<comment type="caution">
    <text evidence="8">The sequence shown here is derived from an EMBL/GenBank/DDBJ whole genome shotgun (WGS) entry which is preliminary data.</text>
</comment>
<evidence type="ECO:0000256" key="2">
    <source>
        <dbReference type="ARBA" id="ARBA00022690"/>
    </source>
</evidence>
<dbReference type="Gene3D" id="2.60.40.690">
    <property type="entry name" value="Alpha-macroglobulin, receptor-binding domain"/>
    <property type="match status" value="1"/>
</dbReference>
<dbReference type="SMART" id="SM01361">
    <property type="entry name" value="A2M_recep"/>
    <property type="match status" value="1"/>
</dbReference>
<dbReference type="GO" id="GO:0005615">
    <property type="term" value="C:extracellular space"/>
    <property type="evidence" value="ECO:0007669"/>
    <property type="project" value="InterPro"/>
</dbReference>
<dbReference type="Pfam" id="PF07677">
    <property type="entry name" value="A2M_recep"/>
    <property type="match status" value="1"/>
</dbReference>
<gene>
    <name evidence="8" type="ORF">GDO81_017343</name>
</gene>
<keyword evidence="9" id="KW-1185">Reference proteome</keyword>
<sequence length="613" mass="67331">MKTVTNFVIRKPPNCYVAKATDALGGEGAINIIIGTKALSTSELCDGQTPIVPTKGQSDIVQRRLIVEPNGVPVEKTSNFLICAFQSQTISLDLPENVVLGSQSAEVTVTGDIMGKPLQNLNALVNLPMGCGEQNMILLAPTIAVMGYYSATGQLTDEIMNKANEYMEEGYQNQLNYKHDDGSYSAFGNSDVSGSTWLTALVARFFFLGTKYIFIEYRHITEALDWLKGQQQSNGCFKNVGRVIHQELQGGLDSETSLTAYVTSAFLEIGDPQYDEVVEKAKQCLENCTQAQSSTYTKAQCAYTYTLLGDTVKRTQLLEQLDEVAIKQDDKTYWSNSEIPEDNPSQAKSGEVEPTAYVLLTLVSGTEPSEKDLGAAVPVVHWLTSQHNANGGFTTTQDTLVALWGISIYATRTFVDENMPNITITNDKGFSDNVIVDSKKPTEVQTVDLPHIPAEYTLEASGSGCAYVQVILRYNILNPEPDRTFILDVTSAPIECPPHPAPSFTIDISVGLSDTSENKASNMAIMIVKMVSGFVPIEDSVNRLLANSLVMRVESSQTEVTIYLDKVESTPNQLSIEVEQQSEVKDLNAAVVYLKDYYETSRHIEVSYEYPCK</sequence>
<keyword evidence="6" id="KW-0325">Glycoprotein</keyword>
<evidence type="ECO:0000256" key="6">
    <source>
        <dbReference type="ARBA" id="ARBA00023180"/>
    </source>
</evidence>
<dbReference type="SMART" id="SM01419">
    <property type="entry name" value="Thiol-ester_cl"/>
    <property type="match status" value="1"/>
</dbReference>
<dbReference type="InterPro" id="IPR008930">
    <property type="entry name" value="Terpenoid_cyclase/PrenylTrfase"/>
</dbReference>
<dbReference type="PANTHER" id="PTHR11412">
    <property type="entry name" value="MACROGLOBULIN / COMPLEMENT"/>
    <property type="match status" value="1"/>
</dbReference>
<dbReference type="Gene3D" id="2.60.120.1540">
    <property type="match status" value="1"/>
</dbReference>
<evidence type="ECO:0000256" key="5">
    <source>
        <dbReference type="ARBA" id="ARBA00023157"/>
    </source>
</evidence>
<reference evidence="8" key="1">
    <citation type="thesis" date="2020" institute="ProQuest LLC" country="789 East Eisenhower Parkway, Ann Arbor, MI, USA">
        <title>Comparative Genomics and Chromosome Evolution.</title>
        <authorList>
            <person name="Mudd A.B."/>
        </authorList>
    </citation>
    <scope>NUCLEOTIDE SEQUENCE</scope>
    <source>
        <strain evidence="8">237g6f4</strain>
        <tissue evidence="8">Blood</tissue>
    </source>
</reference>
<dbReference type="SUPFAM" id="SSF49410">
    <property type="entry name" value="Alpha-macroglobulin receptor domain"/>
    <property type="match status" value="1"/>
</dbReference>
<evidence type="ECO:0000313" key="8">
    <source>
        <dbReference type="EMBL" id="KAG8559462.1"/>
    </source>
</evidence>
<proteinExistence type="inferred from homology"/>
<dbReference type="InterPro" id="IPR009048">
    <property type="entry name" value="A-macroglobulin_rcpt-bd"/>
</dbReference>
<dbReference type="Gene3D" id="1.50.10.20">
    <property type="match status" value="1"/>
</dbReference>
<dbReference type="Proteomes" id="UP000824782">
    <property type="component" value="Unassembled WGS sequence"/>
</dbReference>
<evidence type="ECO:0000259" key="7">
    <source>
        <dbReference type="SMART" id="SM01361"/>
    </source>
</evidence>
<accession>A0AAV7AE26</accession>
<evidence type="ECO:0000313" key="9">
    <source>
        <dbReference type="Proteomes" id="UP000824782"/>
    </source>
</evidence>
<name>A0AAV7AE26_ENGPU</name>
<evidence type="ECO:0000256" key="3">
    <source>
        <dbReference type="ARBA" id="ARBA00022729"/>
    </source>
</evidence>
<keyword evidence="3" id="KW-0732">Signal</keyword>
<dbReference type="InterPro" id="IPR011626">
    <property type="entry name" value="Alpha-macroglobulin_TED"/>
</dbReference>
<dbReference type="InterPro" id="IPR047565">
    <property type="entry name" value="Alpha-macroglob_thiol-ester_cl"/>
</dbReference>
<feature type="domain" description="Alpha-macroglobulin receptor-binding" evidence="7">
    <location>
        <begin position="521"/>
        <end position="608"/>
    </location>
</feature>
<dbReference type="PROSITE" id="PS00477">
    <property type="entry name" value="ALPHA_2_MACROGLOBULIN"/>
    <property type="match status" value="1"/>
</dbReference>
<evidence type="ECO:0000256" key="4">
    <source>
        <dbReference type="ARBA" id="ARBA00022900"/>
    </source>
</evidence>
<dbReference type="InterPro" id="IPR036595">
    <property type="entry name" value="A-macroglobulin_rcpt-bd_sf"/>
</dbReference>
<dbReference type="Pfam" id="PF07678">
    <property type="entry name" value="TED_complement"/>
    <property type="match status" value="1"/>
</dbReference>
<dbReference type="FunFam" id="1.50.10.20:FF:000001">
    <property type="entry name" value="CD109 isoform 1"/>
    <property type="match status" value="1"/>
</dbReference>
<organism evidence="8 9">
    <name type="scientific">Engystomops pustulosus</name>
    <name type="common">Tungara frog</name>
    <name type="synonym">Physalaemus pustulosus</name>
    <dbReference type="NCBI Taxonomy" id="76066"/>
    <lineage>
        <taxon>Eukaryota</taxon>
        <taxon>Metazoa</taxon>
        <taxon>Chordata</taxon>
        <taxon>Craniata</taxon>
        <taxon>Vertebrata</taxon>
        <taxon>Euteleostomi</taxon>
        <taxon>Amphibia</taxon>
        <taxon>Batrachia</taxon>
        <taxon>Anura</taxon>
        <taxon>Neobatrachia</taxon>
        <taxon>Hyloidea</taxon>
        <taxon>Leptodactylidae</taxon>
        <taxon>Leiuperinae</taxon>
        <taxon>Engystomops</taxon>
    </lineage>
</organism>
<evidence type="ECO:0000256" key="1">
    <source>
        <dbReference type="ARBA" id="ARBA00010952"/>
    </source>
</evidence>
<dbReference type="SUPFAM" id="SSF48239">
    <property type="entry name" value="Terpenoid cyclases/Protein prenyltransferases"/>
    <property type="match status" value="1"/>
</dbReference>
<dbReference type="InterPro" id="IPR019742">
    <property type="entry name" value="MacrogloblnA2_CS"/>
</dbReference>
<dbReference type="InterPro" id="IPR041813">
    <property type="entry name" value="A2M_TED"/>
</dbReference>